<evidence type="ECO:0000313" key="7">
    <source>
        <dbReference type="EMBL" id="VDI30624.1"/>
    </source>
</evidence>
<evidence type="ECO:0000256" key="3">
    <source>
        <dbReference type="ARBA" id="ARBA00022989"/>
    </source>
</evidence>
<reference evidence="7" key="1">
    <citation type="submission" date="2018-11" db="EMBL/GenBank/DDBJ databases">
        <authorList>
            <person name="Alioto T."/>
            <person name="Alioto T."/>
        </authorList>
    </citation>
    <scope>NUCLEOTIDE SEQUENCE</scope>
</reference>
<comment type="subcellular location">
    <subcellularLocation>
        <location evidence="1">Membrane</location>
        <topology evidence="1">Multi-pass membrane protein</topology>
    </subcellularLocation>
</comment>
<proteinExistence type="predicted"/>
<evidence type="ECO:0000313" key="8">
    <source>
        <dbReference type="Proteomes" id="UP000596742"/>
    </source>
</evidence>
<feature type="transmembrane region" description="Helical" evidence="6">
    <location>
        <begin position="73"/>
        <end position="96"/>
    </location>
</feature>
<dbReference type="InterPro" id="IPR018499">
    <property type="entry name" value="Tetraspanin/Peripherin"/>
</dbReference>
<feature type="region of interest" description="Disordered" evidence="5">
    <location>
        <begin position="296"/>
        <end position="343"/>
    </location>
</feature>
<protein>
    <submittedName>
        <fullName evidence="7">Tetraspanin-18</fullName>
    </submittedName>
</protein>
<evidence type="ECO:0000256" key="2">
    <source>
        <dbReference type="ARBA" id="ARBA00022692"/>
    </source>
</evidence>
<dbReference type="Proteomes" id="UP000596742">
    <property type="component" value="Unassembled WGS sequence"/>
</dbReference>
<evidence type="ECO:0000256" key="1">
    <source>
        <dbReference type="ARBA" id="ARBA00004141"/>
    </source>
</evidence>
<sequence length="343" mass="38536">MGACKSCSRVILVLINILFSLIGIALLIVGSVVRWGTDLMNQYLSNLYADFIEAIKFDGDLTDFNIADLLGDVTLSFIIIGAFFFIIGILGCIGACCTVRPMLILYVVILSILVLAEVAFVAVLFAAQSKFDEWLKKPFQNTLEEYKGIDGPDAVTLGLNFIMTQYDCCGVEGYGDFNASKLWKREFNSSDGNTYNKSIPAVCCANVTDKDCWLHPNTNNSYMDTGCYDAIKDWLYDNMEPLIGTSAGVLAIEIILVIFACVACSKERSNKEDYENDSYGKPVMDDRSYDAIRAYDNQGYRGPHHNRQPYNGYDDRGSYDKRGQRDNRGYQNDVPSRRRDKHY</sequence>
<keyword evidence="8" id="KW-1185">Reference proteome</keyword>
<dbReference type="GO" id="GO:0005886">
    <property type="term" value="C:plasma membrane"/>
    <property type="evidence" value="ECO:0007669"/>
    <property type="project" value="TreeGrafter"/>
</dbReference>
<dbReference type="CDD" id="cd03156">
    <property type="entry name" value="uroplakin_I_like_LEL"/>
    <property type="match status" value="1"/>
</dbReference>
<feature type="transmembrane region" description="Helical" evidence="6">
    <location>
        <begin position="12"/>
        <end position="33"/>
    </location>
</feature>
<accession>A0A8B6E7Z5</accession>
<dbReference type="PANTHER" id="PTHR19282:SF544">
    <property type="entry name" value="TETRASPANIN"/>
    <property type="match status" value="1"/>
</dbReference>
<dbReference type="AlphaFoldDB" id="A0A8B6E7Z5"/>
<keyword evidence="3 6" id="KW-1133">Transmembrane helix</keyword>
<evidence type="ECO:0000256" key="6">
    <source>
        <dbReference type="SAM" id="Phobius"/>
    </source>
</evidence>
<dbReference type="SUPFAM" id="SSF48652">
    <property type="entry name" value="Tetraspanin"/>
    <property type="match status" value="1"/>
</dbReference>
<evidence type="ECO:0000256" key="5">
    <source>
        <dbReference type="SAM" id="MobiDB-lite"/>
    </source>
</evidence>
<dbReference type="PANTHER" id="PTHR19282">
    <property type="entry name" value="TETRASPANIN"/>
    <property type="match status" value="1"/>
</dbReference>
<keyword evidence="4 6" id="KW-0472">Membrane</keyword>
<dbReference type="InterPro" id="IPR008952">
    <property type="entry name" value="Tetraspanin_EC2_sf"/>
</dbReference>
<feature type="transmembrane region" description="Helical" evidence="6">
    <location>
        <begin position="103"/>
        <end position="127"/>
    </location>
</feature>
<keyword evidence="2 6" id="KW-0812">Transmembrane</keyword>
<feature type="compositionally biased region" description="Basic and acidic residues" evidence="5">
    <location>
        <begin position="313"/>
        <end position="328"/>
    </location>
</feature>
<dbReference type="OrthoDB" id="6134317at2759"/>
<name>A0A8B6E7Z5_MYTGA</name>
<evidence type="ECO:0000256" key="4">
    <source>
        <dbReference type="ARBA" id="ARBA00023136"/>
    </source>
</evidence>
<dbReference type="Pfam" id="PF00335">
    <property type="entry name" value="Tetraspanin"/>
    <property type="match status" value="1"/>
</dbReference>
<dbReference type="EMBL" id="UYJE01004717">
    <property type="protein sequence ID" value="VDI30624.1"/>
    <property type="molecule type" value="Genomic_DNA"/>
</dbReference>
<dbReference type="Gene3D" id="1.10.1450.10">
    <property type="entry name" value="Tetraspanin"/>
    <property type="match status" value="1"/>
</dbReference>
<feature type="transmembrane region" description="Helical" evidence="6">
    <location>
        <begin position="242"/>
        <end position="264"/>
    </location>
</feature>
<comment type="caution">
    <text evidence="7">The sequence shown here is derived from an EMBL/GenBank/DDBJ whole genome shotgun (WGS) entry which is preliminary data.</text>
</comment>
<gene>
    <name evidence="7" type="ORF">MGAL_10B002507</name>
</gene>
<organism evidence="7 8">
    <name type="scientific">Mytilus galloprovincialis</name>
    <name type="common">Mediterranean mussel</name>
    <dbReference type="NCBI Taxonomy" id="29158"/>
    <lineage>
        <taxon>Eukaryota</taxon>
        <taxon>Metazoa</taxon>
        <taxon>Spiralia</taxon>
        <taxon>Lophotrochozoa</taxon>
        <taxon>Mollusca</taxon>
        <taxon>Bivalvia</taxon>
        <taxon>Autobranchia</taxon>
        <taxon>Pteriomorphia</taxon>
        <taxon>Mytilida</taxon>
        <taxon>Mytiloidea</taxon>
        <taxon>Mytilidae</taxon>
        <taxon>Mytilinae</taxon>
        <taxon>Mytilus</taxon>
    </lineage>
</organism>